<evidence type="ECO:0000256" key="1">
    <source>
        <dbReference type="ARBA" id="ARBA00022598"/>
    </source>
</evidence>
<evidence type="ECO:0000256" key="6">
    <source>
        <dbReference type="HAMAP-Rule" id="MF_00176"/>
    </source>
</evidence>
<feature type="domain" description="Aminoacyl-transfer RNA synthetases class-II family profile" evidence="10">
    <location>
        <begin position="126"/>
        <end position="403"/>
    </location>
</feature>
<comment type="pathway">
    <text evidence="6">Aminoacyl-tRNA biosynthesis; selenocysteinyl-tRNA(Sec) biosynthesis; L-seryl-tRNA(Sec) from L-serine and tRNA(Sec): step 1/1.</text>
</comment>
<dbReference type="Gene3D" id="3.30.930.10">
    <property type="entry name" value="Bira Bifunctional Protein, Domain 2"/>
    <property type="match status" value="1"/>
</dbReference>
<protein>
    <recommendedName>
        <fullName evidence="6">Serine--tRNA ligase</fullName>
        <ecNumber evidence="6">6.1.1.11</ecNumber>
    </recommendedName>
    <alternativeName>
        <fullName evidence="6">Seryl-tRNA synthetase</fullName>
        <shortName evidence="6">SerRS</shortName>
    </alternativeName>
    <alternativeName>
        <fullName evidence="6">Seryl-tRNA(Ser/Sec) synthetase</fullName>
    </alternativeName>
</protein>
<dbReference type="PANTHER" id="PTHR11778">
    <property type="entry name" value="SERYL-TRNA SYNTHETASE"/>
    <property type="match status" value="1"/>
</dbReference>
<dbReference type="HAMAP" id="MF_00176">
    <property type="entry name" value="Ser_tRNA_synth_type1"/>
    <property type="match status" value="1"/>
</dbReference>
<dbReference type="Pfam" id="PF00587">
    <property type="entry name" value="tRNA-synt_2b"/>
    <property type="match status" value="1"/>
</dbReference>
<comment type="subcellular location">
    <subcellularLocation>
        <location evidence="6">Cytoplasm</location>
    </subcellularLocation>
</comment>
<comment type="subunit">
    <text evidence="6">Homodimer. The tRNA molecule binds across the dimer.</text>
</comment>
<sequence length="419" mass="47807">MLDIKFIRENKKEVEKMLQKRNMKLDLDHTIEIDDERKKLIGEVESLRHTRKEVAEKKDIKKGREIKEKLPKKEAALAAVEEELNEYLDKVPNELEKEVPEGKDENDNVEIKRWGQVPKFDFKPLDHIELGKRLDLIDFETAAKVTGHKFYYLKNDAVLLELALINYAFKALLKEGFTPVRTPDLVRPEVANGIGFQPRGPEAQIYTVEKENLSLVGTAEIPLGGYHAGEILDEKDLPLKYLGFSPCFRTEAGSYGRVSYGLYRVHQFDKAEMFIYCRPENSKKMHQYILSLEEKLFQGLEIPYRVVDICAGDLGAAAARKFDIEAWMPGREGGSYGEVTSTSNTTDYQARRLNIKYRVQGTGGRGQQTEFVHTLNGTAIAISRALIAILENYQTKEGSIKVPKVLHEYLGKDTIQRPK</sequence>
<dbReference type="PIRSF" id="PIRSF001529">
    <property type="entry name" value="Ser-tRNA-synth_IIa"/>
    <property type="match status" value="1"/>
</dbReference>
<comment type="caution">
    <text evidence="11">The sequence shown here is derived from an EMBL/GenBank/DDBJ whole genome shotgun (WGS) entry which is preliminary data.</text>
</comment>
<feature type="binding site" evidence="6 8">
    <location>
        <begin position="338"/>
        <end position="341"/>
    </location>
    <ligand>
        <name>ATP</name>
        <dbReference type="ChEBI" id="CHEBI:30616"/>
    </ligand>
</feature>
<dbReference type="InterPro" id="IPR002314">
    <property type="entry name" value="aa-tRNA-synt_IIb"/>
</dbReference>
<feature type="binding site" evidence="7">
    <location>
        <position position="249"/>
    </location>
    <ligand>
        <name>L-serine</name>
        <dbReference type="ChEBI" id="CHEBI:33384"/>
    </ligand>
</feature>
<feature type="binding site" evidence="6">
    <location>
        <begin position="218"/>
        <end position="220"/>
    </location>
    <ligand>
        <name>L-serine</name>
        <dbReference type="ChEBI" id="CHEBI:33384"/>
    </ligand>
</feature>
<dbReference type="NCBIfam" id="TIGR00414">
    <property type="entry name" value="serS"/>
    <property type="match status" value="1"/>
</dbReference>
<keyword evidence="2 6" id="KW-0547">Nucleotide-binding</keyword>
<dbReference type="InterPro" id="IPR015866">
    <property type="entry name" value="Ser-tRNA-synth_1_N"/>
</dbReference>
<feature type="binding site" evidence="6 8">
    <location>
        <begin position="249"/>
        <end position="251"/>
    </location>
    <ligand>
        <name>ATP</name>
        <dbReference type="ChEBI" id="CHEBI:30616"/>
    </ligand>
</feature>
<evidence type="ECO:0000256" key="5">
    <source>
        <dbReference type="ARBA" id="ARBA00023146"/>
    </source>
</evidence>
<keyword evidence="3 6" id="KW-0067">ATP-binding</keyword>
<dbReference type="SUPFAM" id="SSF55681">
    <property type="entry name" value="Class II aaRS and biotin synthetases"/>
    <property type="match status" value="1"/>
</dbReference>
<dbReference type="CDD" id="cd00770">
    <property type="entry name" value="SerRS_core"/>
    <property type="match status" value="1"/>
</dbReference>
<dbReference type="STRING" id="1802597.A2Z24_00745"/>
<comment type="similarity">
    <text evidence="6">Belongs to the class-II aminoacyl-tRNA synthetase family. Type-1 seryl-tRNA synthetase subfamily.</text>
</comment>
<comment type="domain">
    <text evidence="6">Consists of two distinct domains, a catalytic core and a N-terminal extension that is involved in tRNA binding.</text>
</comment>
<feature type="site" description="Important for serine binding" evidence="7">
    <location>
        <position position="378"/>
    </location>
</feature>
<feature type="binding site" evidence="6">
    <location>
        <position position="378"/>
    </location>
    <ligand>
        <name>L-serine</name>
        <dbReference type="ChEBI" id="CHEBI:33384"/>
    </ligand>
</feature>
<evidence type="ECO:0000313" key="11">
    <source>
        <dbReference type="EMBL" id="OGY25348.1"/>
    </source>
</evidence>
<dbReference type="InterPro" id="IPR045864">
    <property type="entry name" value="aa-tRNA-synth_II/BPL/LPL"/>
</dbReference>
<dbReference type="InterPro" id="IPR033729">
    <property type="entry name" value="SerRS_core"/>
</dbReference>
<dbReference type="GO" id="GO:0016260">
    <property type="term" value="P:selenocysteine biosynthetic process"/>
    <property type="evidence" value="ECO:0007669"/>
    <property type="project" value="UniProtKB-UniRule"/>
</dbReference>
<dbReference type="GO" id="GO:0005737">
    <property type="term" value="C:cytoplasm"/>
    <property type="evidence" value="ECO:0007669"/>
    <property type="project" value="UniProtKB-SubCell"/>
</dbReference>
<dbReference type="AlphaFoldDB" id="A0A1G1WCD3"/>
<evidence type="ECO:0000256" key="3">
    <source>
        <dbReference type="ARBA" id="ARBA00022840"/>
    </source>
</evidence>
<dbReference type="Gene3D" id="1.10.287.40">
    <property type="entry name" value="Serine-tRNA synthetase, tRNA binding domain"/>
    <property type="match status" value="1"/>
</dbReference>
<evidence type="ECO:0000256" key="4">
    <source>
        <dbReference type="ARBA" id="ARBA00022917"/>
    </source>
</evidence>
<dbReference type="Proteomes" id="UP000177588">
    <property type="component" value="Unassembled WGS sequence"/>
</dbReference>
<dbReference type="GO" id="GO:0006434">
    <property type="term" value="P:seryl-tRNA aminoacylation"/>
    <property type="evidence" value="ECO:0007669"/>
    <property type="project" value="UniProtKB-UniRule"/>
</dbReference>
<feature type="coiled-coil region" evidence="9">
    <location>
        <begin position="70"/>
        <end position="97"/>
    </location>
</feature>
<feature type="binding site" evidence="8">
    <location>
        <begin position="265"/>
        <end position="268"/>
    </location>
    <ligand>
        <name>ATP</name>
        <dbReference type="ChEBI" id="CHEBI:30616"/>
    </ligand>
</feature>
<evidence type="ECO:0000256" key="2">
    <source>
        <dbReference type="ARBA" id="ARBA00022741"/>
    </source>
</evidence>
<gene>
    <name evidence="6" type="primary">serS</name>
    <name evidence="11" type="ORF">A2Z24_00745</name>
</gene>
<evidence type="ECO:0000256" key="9">
    <source>
        <dbReference type="SAM" id="Coils"/>
    </source>
</evidence>
<dbReference type="Pfam" id="PF02403">
    <property type="entry name" value="Seryl_tRNA_N"/>
    <property type="match status" value="1"/>
</dbReference>
<dbReference type="EC" id="6.1.1.11" evidence="6"/>
<comment type="catalytic activity">
    <reaction evidence="6">
        <text>tRNA(Ser) + L-serine + ATP = L-seryl-tRNA(Ser) + AMP + diphosphate + H(+)</text>
        <dbReference type="Rhea" id="RHEA:12292"/>
        <dbReference type="Rhea" id="RHEA-COMP:9669"/>
        <dbReference type="Rhea" id="RHEA-COMP:9703"/>
        <dbReference type="ChEBI" id="CHEBI:15378"/>
        <dbReference type="ChEBI" id="CHEBI:30616"/>
        <dbReference type="ChEBI" id="CHEBI:33019"/>
        <dbReference type="ChEBI" id="CHEBI:33384"/>
        <dbReference type="ChEBI" id="CHEBI:78442"/>
        <dbReference type="ChEBI" id="CHEBI:78533"/>
        <dbReference type="ChEBI" id="CHEBI:456215"/>
        <dbReference type="EC" id="6.1.1.11"/>
    </reaction>
</comment>
<dbReference type="InterPro" id="IPR010978">
    <property type="entry name" value="tRNA-bd_arm"/>
</dbReference>
<evidence type="ECO:0000256" key="8">
    <source>
        <dbReference type="PIRSR" id="PIRSR001529-2"/>
    </source>
</evidence>
<dbReference type="UniPathway" id="UPA00906">
    <property type="reaction ID" value="UER00895"/>
</dbReference>
<evidence type="ECO:0000256" key="7">
    <source>
        <dbReference type="PIRSR" id="PIRSR001529-1"/>
    </source>
</evidence>
<evidence type="ECO:0000313" key="12">
    <source>
        <dbReference type="Proteomes" id="UP000177588"/>
    </source>
</evidence>
<evidence type="ECO:0000259" key="10">
    <source>
        <dbReference type="PROSITE" id="PS50862"/>
    </source>
</evidence>
<dbReference type="InterPro" id="IPR006195">
    <property type="entry name" value="aa-tRNA-synth_II"/>
</dbReference>
<accession>A0A1G1WCD3</accession>
<dbReference type="GO" id="GO:0004828">
    <property type="term" value="F:serine-tRNA ligase activity"/>
    <property type="evidence" value="ECO:0007669"/>
    <property type="project" value="UniProtKB-UniRule"/>
</dbReference>
<dbReference type="SUPFAM" id="SSF46589">
    <property type="entry name" value="tRNA-binding arm"/>
    <property type="match status" value="1"/>
</dbReference>
<comment type="catalytic activity">
    <reaction evidence="6">
        <text>tRNA(Sec) + L-serine + ATP = L-seryl-tRNA(Sec) + AMP + diphosphate + H(+)</text>
        <dbReference type="Rhea" id="RHEA:42580"/>
        <dbReference type="Rhea" id="RHEA-COMP:9742"/>
        <dbReference type="Rhea" id="RHEA-COMP:10128"/>
        <dbReference type="ChEBI" id="CHEBI:15378"/>
        <dbReference type="ChEBI" id="CHEBI:30616"/>
        <dbReference type="ChEBI" id="CHEBI:33019"/>
        <dbReference type="ChEBI" id="CHEBI:33384"/>
        <dbReference type="ChEBI" id="CHEBI:78442"/>
        <dbReference type="ChEBI" id="CHEBI:78533"/>
        <dbReference type="ChEBI" id="CHEBI:456215"/>
        <dbReference type="EC" id="6.1.1.11"/>
    </reaction>
</comment>
<feature type="binding site" evidence="7">
    <location>
        <position position="376"/>
    </location>
    <ligand>
        <name>L-serine</name>
        <dbReference type="ChEBI" id="CHEBI:33384"/>
    </ligand>
</feature>
<keyword evidence="1 6" id="KW-0436">Ligase</keyword>
<keyword evidence="9" id="KW-0175">Coiled coil</keyword>
<dbReference type="InterPro" id="IPR042103">
    <property type="entry name" value="SerRS_1_N_sf"/>
</dbReference>
<organism evidence="11 12">
    <name type="scientific">Candidatus Woykebacteria bacterium RBG_16_44_10</name>
    <dbReference type="NCBI Taxonomy" id="1802597"/>
    <lineage>
        <taxon>Bacteria</taxon>
        <taxon>Candidatus Woykeibacteriota</taxon>
    </lineage>
</organism>
<name>A0A1G1WCD3_9BACT</name>
<dbReference type="InterPro" id="IPR002317">
    <property type="entry name" value="Ser-tRNA-ligase_type_1"/>
</dbReference>
<proteinExistence type="inferred from homology"/>
<keyword evidence="6" id="KW-0963">Cytoplasm</keyword>
<reference evidence="11 12" key="1">
    <citation type="journal article" date="2016" name="Nat. Commun.">
        <title>Thousands of microbial genomes shed light on interconnected biogeochemical processes in an aquifer system.</title>
        <authorList>
            <person name="Anantharaman K."/>
            <person name="Brown C.T."/>
            <person name="Hug L.A."/>
            <person name="Sharon I."/>
            <person name="Castelle C.J."/>
            <person name="Probst A.J."/>
            <person name="Thomas B.C."/>
            <person name="Singh A."/>
            <person name="Wilkins M.J."/>
            <person name="Karaoz U."/>
            <person name="Brodie E.L."/>
            <person name="Williams K.H."/>
            <person name="Hubbard S.S."/>
            <person name="Banfield J.F."/>
        </authorList>
    </citation>
    <scope>NUCLEOTIDE SEQUENCE [LARGE SCALE GENOMIC DNA]</scope>
</reference>
<keyword evidence="5 6" id="KW-0030">Aminoacyl-tRNA synthetase</keyword>
<keyword evidence="4 6" id="KW-0648">Protein biosynthesis</keyword>
<dbReference type="PROSITE" id="PS50862">
    <property type="entry name" value="AA_TRNA_LIGASE_II"/>
    <property type="match status" value="1"/>
</dbReference>
<feature type="binding site" evidence="6 7">
    <location>
        <position position="272"/>
    </location>
    <ligand>
        <name>L-serine</name>
        <dbReference type="ChEBI" id="CHEBI:33384"/>
    </ligand>
</feature>
<feature type="binding site" evidence="7">
    <location>
        <position position="218"/>
    </location>
    <ligand>
        <name>L-serine</name>
        <dbReference type="ChEBI" id="CHEBI:33384"/>
    </ligand>
</feature>
<dbReference type="EMBL" id="MHCT01000031">
    <property type="protein sequence ID" value="OGY25348.1"/>
    <property type="molecule type" value="Genomic_DNA"/>
</dbReference>
<comment type="function">
    <text evidence="6">Catalyzes the attachment of serine to tRNA(Ser). Is also able to aminoacylate tRNA(Sec) with serine, to form the misacylated tRNA L-seryl-tRNA(Sec), which will be further converted into selenocysteinyl-tRNA(Sec).</text>
</comment>
<feature type="binding site" evidence="6">
    <location>
        <position position="265"/>
    </location>
    <ligand>
        <name>ATP</name>
        <dbReference type="ChEBI" id="CHEBI:30616"/>
    </ligand>
</feature>
<dbReference type="GO" id="GO:0005524">
    <property type="term" value="F:ATP binding"/>
    <property type="evidence" value="ECO:0007669"/>
    <property type="project" value="UniProtKB-UniRule"/>
</dbReference>
<dbReference type="PRINTS" id="PR00981">
    <property type="entry name" value="TRNASYNTHSER"/>
</dbReference>